<dbReference type="EMBL" id="SLYB01000012">
    <property type="protein sequence ID" value="TCP94953.1"/>
    <property type="molecule type" value="Genomic_DNA"/>
</dbReference>
<gene>
    <name evidence="7" type="ORF">EDC44_11212</name>
</gene>
<dbReference type="Proteomes" id="UP000295763">
    <property type="component" value="Unassembled WGS sequence"/>
</dbReference>
<dbReference type="RefSeq" id="WP_165870238.1">
    <property type="nucleotide sequence ID" value="NZ_SLYB01000012.1"/>
</dbReference>
<keyword evidence="3" id="KW-0564">Palmitate</keyword>
<feature type="chain" id="PRO_5020980245" evidence="5">
    <location>
        <begin position="26"/>
        <end position="147"/>
    </location>
</feature>
<comment type="caution">
    <text evidence="7">The sequence shown here is derived from an EMBL/GenBank/DDBJ whole genome shotgun (WGS) entry which is preliminary data.</text>
</comment>
<feature type="signal peptide" evidence="5">
    <location>
        <begin position="1"/>
        <end position="25"/>
    </location>
</feature>
<dbReference type="InterPro" id="IPR018660">
    <property type="entry name" value="MliC"/>
</dbReference>
<evidence type="ECO:0000256" key="4">
    <source>
        <dbReference type="ARBA" id="ARBA00023288"/>
    </source>
</evidence>
<protein>
    <submittedName>
        <fullName evidence="7">Membrane-bound lysozyme inhibitor of c-type lysozyme MliC</fullName>
    </submittedName>
</protein>
<dbReference type="SUPFAM" id="SSF141488">
    <property type="entry name" value="YdhA-like"/>
    <property type="match status" value="1"/>
</dbReference>
<dbReference type="PROSITE" id="PS51257">
    <property type="entry name" value="PROKAR_LIPOPROTEIN"/>
    <property type="match status" value="1"/>
</dbReference>
<keyword evidence="2" id="KW-0472">Membrane</keyword>
<organism evidence="7 8">
    <name type="scientific">Cricetibacter osteomyelitidis</name>
    <dbReference type="NCBI Taxonomy" id="1521931"/>
    <lineage>
        <taxon>Bacteria</taxon>
        <taxon>Pseudomonadati</taxon>
        <taxon>Pseudomonadota</taxon>
        <taxon>Gammaproteobacteria</taxon>
        <taxon>Pasteurellales</taxon>
        <taxon>Pasteurellaceae</taxon>
        <taxon>Cricetibacter</taxon>
    </lineage>
</organism>
<evidence type="ECO:0000256" key="5">
    <source>
        <dbReference type="SAM" id="SignalP"/>
    </source>
</evidence>
<evidence type="ECO:0000256" key="2">
    <source>
        <dbReference type="ARBA" id="ARBA00023136"/>
    </source>
</evidence>
<keyword evidence="1 5" id="KW-0732">Signal</keyword>
<accession>A0A4V2T1V0</accession>
<keyword evidence="4" id="KW-0449">Lipoprotein</keyword>
<feature type="domain" description="C-type lysozyme inhibitor" evidence="6">
    <location>
        <begin position="62"/>
        <end position="132"/>
    </location>
</feature>
<sequence>MKKIFCPLGISAAACLLLACQQSLKTAVAEETAIPLPKETASLTAKSKILDKSIQQTCITEYRCKGEKIVKVVETIKSSKKTPAKNSIKLTFNNNTQQLLAAVSEVGKRYTNINWHWQVKKDYAMLTTATGTILAEQCEVANSSKTN</sequence>
<proteinExistence type="predicted"/>
<evidence type="ECO:0000256" key="3">
    <source>
        <dbReference type="ARBA" id="ARBA00023139"/>
    </source>
</evidence>
<evidence type="ECO:0000256" key="1">
    <source>
        <dbReference type="ARBA" id="ARBA00022729"/>
    </source>
</evidence>
<dbReference type="Gene3D" id="2.40.128.200">
    <property type="match status" value="1"/>
</dbReference>
<dbReference type="Pfam" id="PF09864">
    <property type="entry name" value="MliC"/>
    <property type="match status" value="1"/>
</dbReference>
<evidence type="ECO:0000313" key="8">
    <source>
        <dbReference type="Proteomes" id="UP000295763"/>
    </source>
</evidence>
<evidence type="ECO:0000313" key="7">
    <source>
        <dbReference type="EMBL" id="TCP94953.1"/>
    </source>
</evidence>
<dbReference type="AlphaFoldDB" id="A0A4V2T1V0"/>
<keyword evidence="8" id="KW-1185">Reference proteome</keyword>
<evidence type="ECO:0000259" key="6">
    <source>
        <dbReference type="Pfam" id="PF09864"/>
    </source>
</evidence>
<reference evidence="7 8" key="1">
    <citation type="submission" date="2019-03" db="EMBL/GenBank/DDBJ databases">
        <title>Genomic Encyclopedia of Type Strains, Phase IV (KMG-IV): sequencing the most valuable type-strain genomes for metagenomic binning, comparative biology and taxonomic classification.</title>
        <authorList>
            <person name="Goeker M."/>
        </authorList>
    </citation>
    <scope>NUCLEOTIDE SEQUENCE [LARGE SCALE GENOMIC DNA]</scope>
    <source>
        <strain evidence="7 8">DSM 28404</strain>
    </source>
</reference>
<name>A0A4V2T1V0_9PAST</name>
<dbReference type="InterPro" id="IPR036328">
    <property type="entry name" value="MliC_sf"/>
</dbReference>